<dbReference type="Proteomes" id="UP000730618">
    <property type="component" value="Unassembled WGS sequence"/>
</dbReference>
<evidence type="ECO:0008006" key="3">
    <source>
        <dbReference type="Google" id="ProtNLM"/>
    </source>
</evidence>
<gene>
    <name evidence="1" type="ORF">PAECIP111802_05715</name>
</gene>
<dbReference type="Pfam" id="PF12098">
    <property type="entry name" value="DUF3574"/>
    <property type="match status" value="1"/>
</dbReference>
<evidence type="ECO:0000313" key="2">
    <source>
        <dbReference type="Proteomes" id="UP000730618"/>
    </source>
</evidence>
<sequence>MKRKIWFWGLSFVFLLTLLIAPVQQSFSASEGASNADSITGSALGGQYHLSHVVKIYVPSTVKGSIPITDEAHEKFVDQALTKFSNWFGGATAVAGSGAWVDNDKKLIKEKVTIVYAFAEKLDKEAVNQVVSFAKQMKGDLEQSSIALEVDGKMYFIE</sequence>
<keyword evidence="2" id="KW-1185">Reference proteome</keyword>
<evidence type="ECO:0000313" key="1">
    <source>
        <dbReference type="EMBL" id="CAG7654250.1"/>
    </source>
</evidence>
<dbReference type="EMBL" id="CAJVCE010000022">
    <property type="protein sequence ID" value="CAG7654250.1"/>
    <property type="molecule type" value="Genomic_DNA"/>
</dbReference>
<proteinExistence type="predicted"/>
<organism evidence="1 2">
    <name type="scientific">Paenibacillus allorhizosphaerae</name>
    <dbReference type="NCBI Taxonomy" id="2849866"/>
    <lineage>
        <taxon>Bacteria</taxon>
        <taxon>Bacillati</taxon>
        <taxon>Bacillota</taxon>
        <taxon>Bacilli</taxon>
        <taxon>Bacillales</taxon>
        <taxon>Paenibacillaceae</taxon>
        <taxon>Paenibacillus</taxon>
    </lineage>
</organism>
<comment type="caution">
    <text evidence="1">The sequence shown here is derived from an EMBL/GenBank/DDBJ whole genome shotgun (WGS) entry which is preliminary data.</text>
</comment>
<reference evidence="1 2" key="1">
    <citation type="submission" date="2021-06" db="EMBL/GenBank/DDBJ databases">
        <authorList>
            <person name="Criscuolo A."/>
        </authorList>
    </citation>
    <scope>NUCLEOTIDE SEQUENCE [LARGE SCALE GENOMIC DNA]</scope>
    <source>
        <strain evidence="2">CIP 111802</strain>
    </source>
</reference>
<dbReference type="InterPro" id="IPR021957">
    <property type="entry name" value="DUF3574"/>
</dbReference>
<dbReference type="RefSeq" id="WP_218101924.1">
    <property type="nucleotide sequence ID" value="NZ_CAJVCE010000022.1"/>
</dbReference>
<accession>A0ABM8VQI5</accession>
<name>A0ABM8VQI5_9BACL</name>
<protein>
    <recommendedName>
        <fullName evidence="3">DUF3574 domain-containing protein</fullName>
    </recommendedName>
</protein>